<reference evidence="1" key="1">
    <citation type="journal article" date="2014" name="Front. Microbiol.">
        <title>High frequency of phylogenetically diverse reductive dehalogenase-homologous genes in deep subseafloor sedimentary metagenomes.</title>
        <authorList>
            <person name="Kawai M."/>
            <person name="Futagami T."/>
            <person name="Toyoda A."/>
            <person name="Takaki Y."/>
            <person name="Nishi S."/>
            <person name="Hori S."/>
            <person name="Arai W."/>
            <person name="Tsubouchi T."/>
            <person name="Morono Y."/>
            <person name="Uchiyama I."/>
            <person name="Ito T."/>
            <person name="Fujiyama A."/>
            <person name="Inagaki F."/>
            <person name="Takami H."/>
        </authorList>
    </citation>
    <scope>NUCLEOTIDE SEQUENCE</scope>
    <source>
        <strain evidence="1">Expedition CK06-06</strain>
    </source>
</reference>
<comment type="caution">
    <text evidence="1">The sequence shown here is derived from an EMBL/GenBank/DDBJ whole genome shotgun (WGS) entry which is preliminary data.</text>
</comment>
<organism evidence="1">
    <name type="scientific">marine sediment metagenome</name>
    <dbReference type="NCBI Taxonomy" id="412755"/>
    <lineage>
        <taxon>unclassified sequences</taxon>
        <taxon>metagenomes</taxon>
        <taxon>ecological metagenomes</taxon>
    </lineage>
</organism>
<protein>
    <submittedName>
        <fullName evidence="1">Uncharacterized protein</fullName>
    </submittedName>
</protein>
<evidence type="ECO:0000313" key="1">
    <source>
        <dbReference type="EMBL" id="GAH61257.1"/>
    </source>
</evidence>
<dbReference type="AlphaFoldDB" id="X1GVR1"/>
<gene>
    <name evidence="1" type="ORF">S03H2_27422</name>
</gene>
<sequence length="74" mass="8722">MINLKNFLEEEAGEGKKKLFKKNVISELNRRFNIKITARYLNFVLDIIQHHFGLNLADYIIDATDGIKYFFSKL</sequence>
<accession>X1GVR1</accession>
<name>X1GVR1_9ZZZZ</name>
<dbReference type="EMBL" id="BARU01016505">
    <property type="protein sequence ID" value="GAH61257.1"/>
    <property type="molecule type" value="Genomic_DNA"/>
</dbReference>
<proteinExistence type="predicted"/>